<comment type="caution">
    <text evidence="1">The sequence shown here is derived from an EMBL/GenBank/DDBJ whole genome shotgun (WGS) entry which is preliminary data.</text>
</comment>
<dbReference type="PROSITE" id="PS51257">
    <property type="entry name" value="PROKAR_LIPOPROTEIN"/>
    <property type="match status" value="1"/>
</dbReference>
<accession>A0ABP8G8N8</accession>
<dbReference type="Proteomes" id="UP001501207">
    <property type="component" value="Unassembled WGS sequence"/>
</dbReference>
<reference evidence="2" key="1">
    <citation type="journal article" date="2019" name="Int. J. Syst. Evol. Microbiol.">
        <title>The Global Catalogue of Microorganisms (GCM) 10K type strain sequencing project: providing services to taxonomists for standard genome sequencing and annotation.</title>
        <authorList>
            <consortium name="The Broad Institute Genomics Platform"/>
            <consortium name="The Broad Institute Genome Sequencing Center for Infectious Disease"/>
            <person name="Wu L."/>
            <person name="Ma J."/>
        </authorList>
    </citation>
    <scope>NUCLEOTIDE SEQUENCE [LARGE SCALE GENOMIC DNA]</scope>
    <source>
        <strain evidence="2">JCM 17664</strain>
    </source>
</reference>
<proteinExistence type="predicted"/>
<evidence type="ECO:0000313" key="1">
    <source>
        <dbReference type="EMBL" id="GAA4319637.1"/>
    </source>
</evidence>
<dbReference type="EMBL" id="BAABFN010000022">
    <property type="protein sequence ID" value="GAA4319637.1"/>
    <property type="molecule type" value="Genomic_DNA"/>
</dbReference>
<protein>
    <submittedName>
        <fullName evidence="1">DUF5007 domain-containing protein</fullName>
    </submittedName>
</protein>
<dbReference type="InterPro" id="IPR032173">
    <property type="entry name" value="DUF5007"/>
</dbReference>
<organism evidence="1 2">
    <name type="scientific">Compostibacter hankyongensis</name>
    <dbReference type="NCBI Taxonomy" id="1007089"/>
    <lineage>
        <taxon>Bacteria</taxon>
        <taxon>Pseudomonadati</taxon>
        <taxon>Bacteroidota</taxon>
        <taxon>Chitinophagia</taxon>
        <taxon>Chitinophagales</taxon>
        <taxon>Chitinophagaceae</taxon>
        <taxon>Compostibacter</taxon>
    </lineage>
</organism>
<evidence type="ECO:0000313" key="2">
    <source>
        <dbReference type="Proteomes" id="UP001501207"/>
    </source>
</evidence>
<name>A0ABP8G8N8_9BACT</name>
<sequence>MPGKIKYLLSAIVFSGILITSCRKWLPGDLDYLSPQAVFTQTQYQPILGRTTLYSRVFNTDNSTTPIHFEITNVRYKENGNPTDDLAREVPALTWKAAYTGYEKSLAEIEAKRTMEPHPLWEIREKSGDFILWSSADSTMLRQQPDSGYLFDVVASNSGGANTYKDLLLMPLRAQPYSPYEYDEITGERAKQYLTEDSSVYRLIYLHPNIYNITGDSTDLLLKSDSVRVYFHKKGNGSSLTFKFLNKDSLPISPSNFNRTIWDSVVHGFNVKITKDAVSYDVAYPIPLVRYPTRFTTTDGSQAHVVFTFDRLGFGGIRQTGTIDFSFSIFQKGDWEIIFHFYSDNPRFSDE</sequence>
<gene>
    <name evidence="1" type="ORF">GCM10023143_33200</name>
</gene>
<keyword evidence="2" id="KW-1185">Reference proteome</keyword>
<dbReference type="RefSeq" id="WP_344981473.1">
    <property type="nucleotide sequence ID" value="NZ_BAABFN010000022.1"/>
</dbReference>
<dbReference type="Pfam" id="PF16398">
    <property type="entry name" value="DUF5007"/>
    <property type="match status" value="1"/>
</dbReference>